<dbReference type="OrthoDB" id="9421103at2759"/>
<comment type="caution">
    <text evidence="3">The sequence shown here is derived from an EMBL/GenBank/DDBJ whole genome shotgun (WGS) entry which is preliminary data.</text>
</comment>
<dbReference type="InterPro" id="IPR038990">
    <property type="entry name" value="LBH_dom"/>
</dbReference>
<evidence type="ECO:0000313" key="4">
    <source>
        <dbReference type="Proteomes" id="UP000316079"/>
    </source>
</evidence>
<organism evidence="3 4">
    <name type="scientific">Danionella cerebrum</name>
    <dbReference type="NCBI Taxonomy" id="2873325"/>
    <lineage>
        <taxon>Eukaryota</taxon>
        <taxon>Metazoa</taxon>
        <taxon>Chordata</taxon>
        <taxon>Craniata</taxon>
        <taxon>Vertebrata</taxon>
        <taxon>Euteleostomi</taxon>
        <taxon>Actinopterygii</taxon>
        <taxon>Neopterygii</taxon>
        <taxon>Teleostei</taxon>
        <taxon>Ostariophysi</taxon>
        <taxon>Cypriniformes</taxon>
        <taxon>Danionidae</taxon>
        <taxon>Danioninae</taxon>
        <taxon>Danionella</taxon>
    </lineage>
</organism>
<sequence>MTEVMKSCDPAVGDFSASEEQNISFQIFPDSHERFPKLSKRLPSIVVEPTESGEVESGELRWPPDDLSPTEHPRDKQPQPASEKLTDDSKETGVNGRLHLLSLPIIHTRAAQRLSSTSLGGAEGRDCPSKLIFLTCQTLVVVAAVNEFTSLLVIYESVLQRFAVVCSDSKDDVCAVLLIMCLRGNRLKIFMMCLGRGMNAALDHTALKADISTAMFRLVILDMSLVSCKCVNSEELNSSSHNSFLISKPPERDFVNNFTPRLHVFLFAKSDKEL</sequence>
<reference evidence="3 4" key="1">
    <citation type="journal article" date="2019" name="Sci. Data">
        <title>Hybrid genome assembly and annotation of Danionella translucida.</title>
        <authorList>
            <person name="Kadobianskyi M."/>
            <person name="Schulze L."/>
            <person name="Schuelke M."/>
            <person name="Judkewitz B."/>
        </authorList>
    </citation>
    <scope>NUCLEOTIDE SEQUENCE [LARGE SCALE GENOMIC DNA]</scope>
    <source>
        <strain evidence="3 4">Bolton</strain>
    </source>
</reference>
<evidence type="ECO:0000259" key="2">
    <source>
        <dbReference type="Pfam" id="PF15317"/>
    </source>
</evidence>
<dbReference type="AlphaFoldDB" id="A0A553N1N1"/>
<feature type="region of interest" description="Disordered" evidence="1">
    <location>
        <begin position="1"/>
        <end position="20"/>
    </location>
</feature>
<feature type="region of interest" description="Disordered" evidence="1">
    <location>
        <begin position="40"/>
        <end position="91"/>
    </location>
</feature>
<name>A0A553N1N1_9TELE</name>
<dbReference type="Proteomes" id="UP000316079">
    <property type="component" value="Unassembled WGS sequence"/>
</dbReference>
<protein>
    <recommendedName>
        <fullName evidence="2">LBH domain-containing protein</fullName>
    </recommendedName>
</protein>
<dbReference type="InterPro" id="IPR042945">
    <property type="entry name" value="LBH_dom_prot"/>
</dbReference>
<feature type="non-terminal residue" evidence="3">
    <location>
        <position position="274"/>
    </location>
</feature>
<keyword evidence="4" id="KW-1185">Reference proteome</keyword>
<dbReference type="PANTHER" id="PTHR14987:SF3">
    <property type="entry name" value="LBH DOMAIN-CONTAINING PROTEIN 2"/>
    <property type="match status" value="1"/>
</dbReference>
<proteinExistence type="predicted"/>
<feature type="compositionally biased region" description="Basic and acidic residues" evidence="1">
    <location>
        <begin position="58"/>
        <end position="77"/>
    </location>
</feature>
<dbReference type="Pfam" id="PF15317">
    <property type="entry name" value="Lbh"/>
    <property type="match status" value="1"/>
</dbReference>
<feature type="domain" description="LBH" evidence="2">
    <location>
        <begin position="1"/>
        <end position="74"/>
    </location>
</feature>
<dbReference type="EMBL" id="SRMA01027134">
    <property type="protein sequence ID" value="TRY59330.1"/>
    <property type="molecule type" value="Genomic_DNA"/>
</dbReference>
<gene>
    <name evidence="3" type="ORF">DNTS_033557</name>
</gene>
<evidence type="ECO:0000256" key="1">
    <source>
        <dbReference type="SAM" id="MobiDB-lite"/>
    </source>
</evidence>
<accession>A0A553N1N1</accession>
<dbReference type="PANTHER" id="PTHR14987">
    <property type="entry name" value="PROTEIN LBH-RELATED"/>
    <property type="match status" value="1"/>
</dbReference>
<evidence type="ECO:0000313" key="3">
    <source>
        <dbReference type="EMBL" id="TRY59330.1"/>
    </source>
</evidence>